<accession>A0ABP1QFV9</accession>
<dbReference type="CDD" id="cd05327">
    <property type="entry name" value="retinol-DH_like_SDR_c_like"/>
    <property type="match status" value="1"/>
</dbReference>
<dbReference type="Proteomes" id="UP001642540">
    <property type="component" value="Unassembled WGS sequence"/>
</dbReference>
<dbReference type="Pfam" id="PF00106">
    <property type="entry name" value="adh_short"/>
    <property type="match status" value="2"/>
</dbReference>
<keyword evidence="3" id="KW-1185">Reference proteome</keyword>
<dbReference type="EMBL" id="CAXLJM020000033">
    <property type="protein sequence ID" value="CAL8101835.1"/>
    <property type="molecule type" value="Genomic_DNA"/>
</dbReference>
<evidence type="ECO:0008006" key="4">
    <source>
        <dbReference type="Google" id="ProtNLM"/>
    </source>
</evidence>
<organism evidence="2 3">
    <name type="scientific">Orchesella dallaii</name>
    <dbReference type="NCBI Taxonomy" id="48710"/>
    <lineage>
        <taxon>Eukaryota</taxon>
        <taxon>Metazoa</taxon>
        <taxon>Ecdysozoa</taxon>
        <taxon>Arthropoda</taxon>
        <taxon>Hexapoda</taxon>
        <taxon>Collembola</taxon>
        <taxon>Entomobryomorpha</taxon>
        <taxon>Entomobryoidea</taxon>
        <taxon>Orchesellidae</taxon>
        <taxon>Orchesellinae</taxon>
        <taxon>Orchesella</taxon>
    </lineage>
</organism>
<gene>
    <name evidence="2" type="ORF">ODALV1_LOCUS10971</name>
</gene>
<comment type="caution">
    <text evidence="2">The sequence shown here is derived from an EMBL/GenBank/DDBJ whole genome shotgun (WGS) entry which is preliminary data.</text>
</comment>
<dbReference type="PRINTS" id="PR00081">
    <property type="entry name" value="GDHRDH"/>
</dbReference>
<evidence type="ECO:0000256" key="1">
    <source>
        <dbReference type="ARBA" id="ARBA00023002"/>
    </source>
</evidence>
<dbReference type="InterPro" id="IPR036291">
    <property type="entry name" value="NAD(P)-bd_dom_sf"/>
</dbReference>
<evidence type="ECO:0000313" key="3">
    <source>
        <dbReference type="Proteomes" id="UP001642540"/>
    </source>
</evidence>
<name>A0ABP1QFV9_9HEXA</name>
<dbReference type="PANTHER" id="PTHR43157">
    <property type="entry name" value="PHOSPHATIDYLINOSITOL-GLYCAN BIOSYNTHESIS CLASS F PROTEIN-RELATED"/>
    <property type="match status" value="1"/>
</dbReference>
<sequence length="325" mass="36243">MVLLSTLGYVGAAVLSVGWLCRKMFSRKFGTHDVNDDEDVQGKVVLITGANSGLGKEATFEMAKRGAKVIMASRNLELTQSVVEQVLKMHPSSELTAMKLDLGSLESVREFAKEVQSKFDKIDILINNAGVYAPLRKQMKTAEGYEFNFGVNHVGHFLLTNLLLDLVKAAAPSRIVVVASRLSDKAKLSFDDLMLEKENPETSKIDPYSNSKFANLLFAKELSKRLEGTDVNVYALCPGWVKTDLARYADLTWKQYIIMIPVGFVFMRTPKQGVQTILHCALSRKVRQETGQFYRDCAHWAPKSAVTDEAAQKLWNVSESLSKLK</sequence>
<dbReference type="SUPFAM" id="SSF51735">
    <property type="entry name" value="NAD(P)-binding Rossmann-fold domains"/>
    <property type="match status" value="1"/>
</dbReference>
<dbReference type="PANTHER" id="PTHR43157:SF31">
    <property type="entry name" value="PHOSPHATIDYLINOSITOL-GLYCAN BIOSYNTHESIS CLASS F PROTEIN"/>
    <property type="match status" value="1"/>
</dbReference>
<dbReference type="InterPro" id="IPR002347">
    <property type="entry name" value="SDR_fam"/>
</dbReference>
<keyword evidence="1" id="KW-0560">Oxidoreductase</keyword>
<dbReference type="Gene3D" id="3.40.50.720">
    <property type="entry name" value="NAD(P)-binding Rossmann-like Domain"/>
    <property type="match status" value="1"/>
</dbReference>
<protein>
    <recommendedName>
        <fullName evidence="4">Retinol dehydrogenase 12</fullName>
    </recommendedName>
</protein>
<reference evidence="2 3" key="1">
    <citation type="submission" date="2024-08" db="EMBL/GenBank/DDBJ databases">
        <authorList>
            <person name="Cucini C."/>
            <person name="Frati F."/>
        </authorList>
    </citation>
    <scope>NUCLEOTIDE SEQUENCE [LARGE SCALE GENOMIC DNA]</scope>
</reference>
<proteinExistence type="predicted"/>
<evidence type="ECO:0000313" key="2">
    <source>
        <dbReference type="EMBL" id="CAL8101835.1"/>
    </source>
</evidence>